<accession>A0ABR2J8A4</accession>
<proteinExistence type="predicted"/>
<name>A0ABR2J8A4_9PEZI</name>
<reference evidence="1 2" key="1">
    <citation type="journal article" date="2024" name="IMA Fungus">
        <title>Apiospora arundinis, a panoply of carbohydrate-active enzymes and secondary metabolites.</title>
        <authorList>
            <person name="Sorensen T."/>
            <person name="Petersen C."/>
            <person name="Muurmann A.T."/>
            <person name="Christiansen J.V."/>
            <person name="Brundto M.L."/>
            <person name="Overgaard C.K."/>
            <person name="Boysen A.T."/>
            <person name="Wollenberg R.D."/>
            <person name="Larsen T.O."/>
            <person name="Sorensen J.L."/>
            <person name="Nielsen K.L."/>
            <person name="Sondergaard T.E."/>
        </authorList>
    </citation>
    <scope>NUCLEOTIDE SEQUENCE [LARGE SCALE GENOMIC DNA]</scope>
    <source>
        <strain evidence="1 2">AAU 773</strain>
    </source>
</reference>
<protein>
    <submittedName>
        <fullName evidence="1">Uncharacterized protein</fullName>
    </submittedName>
</protein>
<keyword evidence="2" id="KW-1185">Reference proteome</keyword>
<evidence type="ECO:0000313" key="2">
    <source>
        <dbReference type="Proteomes" id="UP001390339"/>
    </source>
</evidence>
<dbReference type="Proteomes" id="UP001390339">
    <property type="component" value="Unassembled WGS sequence"/>
</dbReference>
<evidence type="ECO:0000313" key="1">
    <source>
        <dbReference type="EMBL" id="KAK8873921.1"/>
    </source>
</evidence>
<comment type="caution">
    <text evidence="1">The sequence shown here is derived from an EMBL/GenBank/DDBJ whole genome shotgun (WGS) entry which is preliminary data.</text>
</comment>
<sequence length="219" mass="24192">MEAPSFCTSIRKRPDWAPLPALLQNSNPRWKEKPLQSHDVAMPYRPMNGDSKPPVLRAILLCPQDVGTDATRQRIERLYHLDGGQHVAIVFFMKQSRPGSALASLMELQLELLKGREMPIIPVSSLDTLPATLLAFNRQLSTTSGNIKATQSLSSVLPYCSSGERLSEHTVNVLGEITTGMKDLCTKATSAEGRKQLAGYLDAEADQVIKFWEGEFIAN</sequence>
<gene>
    <name evidence="1" type="ORF">PGQ11_004435</name>
</gene>
<dbReference type="EMBL" id="JAPCWZ010000003">
    <property type="protein sequence ID" value="KAK8873921.1"/>
    <property type="molecule type" value="Genomic_DNA"/>
</dbReference>
<organism evidence="1 2">
    <name type="scientific">Apiospora arundinis</name>
    <dbReference type="NCBI Taxonomy" id="335852"/>
    <lineage>
        <taxon>Eukaryota</taxon>
        <taxon>Fungi</taxon>
        <taxon>Dikarya</taxon>
        <taxon>Ascomycota</taxon>
        <taxon>Pezizomycotina</taxon>
        <taxon>Sordariomycetes</taxon>
        <taxon>Xylariomycetidae</taxon>
        <taxon>Amphisphaeriales</taxon>
        <taxon>Apiosporaceae</taxon>
        <taxon>Apiospora</taxon>
    </lineage>
</organism>